<sequence>MSPSLWTQVLGVSVRTWACVVISLLFCFRVYRNFGCLKQELEILADSHVKLQQTFVNSKLKSSLVSISSDESADNIYWSKKGAKARDDAIILYNRVPKTGSTSFARLTLDLCTINGFSSIYVNISHCERVLSLANQMKFITNITNWDEAKPAVYHGHMPFIDFTRFGIKKRPIYINLIREPLDRFMSYYYFLRFGDDFRPDKIRRRSGNNETFDECVARGGRSCRPEKLWLQVPYFCGHHPACRRAGSEWALEEAKRNLFHHYLVVGITEDFLSFLSVLEVALPRFYRGATALFEKGRNTQLRKTSKKLPPLPETVKKIKESNIYRLERKFYDFAVEQFRIIKYEILNDRLKEGDKFLFQNIEPKTV</sequence>
<evidence type="ECO:0000256" key="9">
    <source>
        <dbReference type="ARBA" id="ARBA00023157"/>
    </source>
</evidence>
<dbReference type="AlphaFoldDB" id="A0AAE1B9E1"/>
<evidence type="ECO:0000256" key="6">
    <source>
        <dbReference type="ARBA" id="ARBA00022989"/>
    </source>
</evidence>
<dbReference type="GO" id="GO:0009101">
    <property type="term" value="P:glycoprotein biosynthetic process"/>
    <property type="evidence" value="ECO:0007669"/>
    <property type="project" value="UniProtKB-ARBA"/>
</dbReference>
<proteinExistence type="inferred from homology"/>
<evidence type="ECO:0000256" key="4">
    <source>
        <dbReference type="ARBA" id="ARBA00022692"/>
    </source>
</evidence>
<evidence type="ECO:0000313" key="11">
    <source>
        <dbReference type="EMBL" id="KAK3801730.1"/>
    </source>
</evidence>
<comment type="similarity">
    <text evidence="2">Belongs to the sulfotransferase 3 family.</text>
</comment>
<protein>
    <recommendedName>
        <fullName evidence="13">Heparan sulfate 2-O-sulfotransferase</fullName>
    </recommendedName>
</protein>
<dbReference type="GO" id="GO:0000139">
    <property type="term" value="C:Golgi membrane"/>
    <property type="evidence" value="ECO:0007669"/>
    <property type="project" value="UniProtKB-SubCell"/>
</dbReference>
<dbReference type="PANTHER" id="PTHR12129">
    <property type="entry name" value="HEPARAN SULFATE 2-O-SULFOTRANSFERASE"/>
    <property type="match status" value="1"/>
</dbReference>
<keyword evidence="8" id="KW-0472">Membrane</keyword>
<evidence type="ECO:0000256" key="8">
    <source>
        <dbReference type="ARBA" id="ARBA00023136"/>
    </source>
</evidence>
<dbReference type="FunFam" id="3.40.50.300:FF:001418">
    <property type="entry name" value="Heparan sulfate 2-o-sulfotransferase"/>
    <property type="match status" value="1"/>
</dbReference>
<evidence type="ECO:0000256" key="1">
    <source>
        <dbReference type="ARBA" id="ARBA00004323"/>
    </source>
</evidence>
<evidence type="ECO:0000256" key="7">
    <source>
        <dbReference type="ARBA" id="ARBA00023034"/>
    </source>
</evidence>
<dbReference type="PANTHER" id="PTHR12129:SF17">
    <property type="entry name" value="HEPARAN SULFATE 2-O-SULFOTRANSFERASE 1"/>
    <property type="match status" value="1"/>
</dbReference>
<dbReference type="Pfam" id="PF03567">
    <property type="entry name" value="Sulfotransfer_2"/>
    <property type="match status" value="1"/>
</dbReference>
<dbReference type="GO" id="GO:0004394">
    <property type="term" value="F:heparan sulfate 2-sulfotransferase activity"/>
    <property type="evidence" value="ECO:0007669"/>
    <property type="project" value="UniProtKB-ARBA"/>
</dbReference>
<comment type="subcellular location">
    <subcellularLocation>
        <location evidence="1">Golgi apparatus membrane</location>
        <topology evidence="1">Single-pass type II membrane protein</topology>
    </subcellularLocation>
</comment>
<keyword evidence="6" id="KW-1133">Transmembrane helix</keyword>
<evidence type="ECO:0000256" key="10">
    <source>
        <dbReference type="ARBA" id="ARBA00023180"/>
    </source>
</evidence>
<evidence type="ECO:0008006" key="13">
    <source>
        <dbReference type="Google" id="ProtNLM"/>
    </source>
</evidence>
<dbReference type="SUPFAM" id="SSF52540">
    <property type="entry name" value="P-loop containing nucleoside triphosphate hydrolases"/>
    <property type="match status" value="1"/>
</dbReference>
<keyword evidence="7" id="KW-0333">Golgi apparatus</keyword>
<dbReference type="InterPro" id="IPR027417">
    <property type="entry name" value="P-loop_NTPase"/>
</dbReference>
<gene>
    <name evidence="11" type="ORF">RRG08_033914</name>
</gene>
<keyword evidence="3" id="KW-0808">Transferase</keyword>
<keyword evidence="5" id="KW-0735">Signal-anchor</keyword>
<evidence type="ECO:0000313" key="12">
    <source>
        <dbReference type="Proteomes" id="UP001283361"/>
    </source>
</evidence>
<evidence type="ECO:0000256" key="5">
    <source>
        <dbReference type="ARBA" id="ARBA00022968"/>
    </source>
</evidence>
<name>A0AAE1B9E1_9GAST</name>
<keyword evidence="12" id="KW-1185">Reference proteome</keyword>
<dbReference type="Gene3D" id="3.40.50.300">
    <property type="entry name" value="P-loop containing nucleotide triphosphate hydrolases"/>
    <property type="match status" value="1"/>
</dbReference>
<evidence type="ECO:0000256" key="3">
    <source>
        <dbReference type="ARBA" id="ARBA00022679"/>
    </source>
</evidence>
<reference evidence="11" key="1">
    <citation type="journal article" date="2023" name="G3 (Bethesda)">
        <title>A reference genome for the long-term kleptoplast-retaining sea slug Elysia crispata morphotype clarki.</title>
        <authorList>
            <person name="Eastman K.E."/>
            <person name="Pendleton A.L."/>
            <person name="Shaikh M.A."/>
            <person name="Suttiyut T."/>
            <person name="Ogas R."/>
            <person name="Tomko P."/>
            <person name="Gavelis G."/>
            <person name="Widhalm J.R."/>
            <person name="Wisecaver J.H."/>
        </authorList>
    </citation>
    <scope>NUCLEOTIDE SEQUENCE</scope>
    <source>
        <strain evidence="11">ECLA1</strain>
    </source>
</reference>
<keyword evidence="10" id="KW-0325">Glycoprotein</keyword>
<keyword evidence="4" id="KW-0812">Transmembrane</keyword>
<keyword evidence="9" id="KW-1015">Disulfide bond</keyword>
<organism evidence="11 12">
    <name type="scientific">Elysia crispata</name>
    <name type="common">lettuce slug</name>
    <dbReference type="NCBI Taxonomy" id="231223"/>
    <lineage>
        <taxon>Eukaryota</taxon>
        <taxon>Metazoa</taxon>
        <taxon>Spiralia</taxon>
        <taxon>Lophotrochozoa</taxon>
        <taxon>Mollusca</taxon>
        <taxon>Gastropoda</taxon>
        <taxon>Heterobranchia</taxon>
        <taxon>Euthyneura</taxon>
        <taxon>Panpulmonata</taxon>
        <taxon>Sacoglossa</taxon>
        <taxon>Placobranchoidea</taxon>
        <taxon>Plakobranchidae</taxon>
        <taxon>Elysia</taxon>
    </lineage>
</organism>
<accession>A0AAE1B9E1</accession>
<dbReference type="Proteomes" id="UP001283361">
    <property type="component" value="Unassembled WGS sequence"/>
</dbReference>
<comment type="caution">
    <text evidence="11">The sequence shown here is derived from an EMBL/GenBank/DDBJ whole genome shotgun (WGS) entry which is preliminary data.</text>
</comment>
<dbReference type="InterPro" id="IPR005331">
    <property type="entry name" value="Sulfotransferase"/>
</dbReference>
<evidence type="ECO:0000256" key="2">
    <source>
        <dbReference type="ARBA" id="ARBA00010569"/>
    </source>
</evidence>
<dbReference type="InterPro" id="IPR007734">
    <property type="entry name" value="Heparan_SO4_2-O-STrfase"/>
</dbReference>
<dbReference type="EMBL" id="JAWDGP010000286">
    <property type="protein sequence ID" value="KAK3801730.1"/>
    <property type="molecule type" value="Genomic_DNA"/>
</dbReference>